<protein>
    <submittedName>
        <fullName evidence="1">Unannotated protein</fullName>
    </submittedName>
</protein>
<dbReference type="Pfam" id="PF11238">
    <property type="entry name" value="DUF3039"/>
    <property type="match status" value="1"/>
</dbReference>
<gene>
    <name evidence="1" type="ORF">UFOPK4372_00530</name>
</gene>
<dbReference type="InterPro" id="IPR021400">
    <property type="entry name" value="DUF3039"/>
</dbReference>
<dbReference type="EMBL" id="CAFBQZ010000029">
    <property type="protein sequence ID" value="CAB5072018.1"/>
    <property type="molecule type" value="Genomic_DNA"/>
</dbReference>
<reference evidence="1" key="1">
    <citation type="submission" date="2020-05" db="EMBL/GenBank/DDBJ databases">
        <authorList>
            <person name="Chiriac C."/>
            <person name="Salcher M."/>
            <person name="Ghai R."/>
            <person name="Kavagutti S V."/>
        </authorList>
    </citation>
    <scope>NUCLEOTIDE SEQUENCE</scope>
</reference>
<organism evidence="1">
    <name type="scientific">freshwater metagenome</name>
    <dbReference type="NCBI Taxonomy" id="449393"/>
    <lineage>
        <taxon>unclassified sequences</taxon>
        <taxon>metagenomes</taxon>
        <taxon>ecological metagenomes</taxon>
    </lineage>
</organism>
<dbReference type="AlphaFoldDB" id="A0A6J7V5C6"/>
<accession>A0A6J7V5C6</accession>
<evidence type="ECO:0000313" key="1">
    <source>
        <dbReference type="EMBL" id="CAB5072018.1"/>
    </source>
</evidence>
<proteinExistence type="predicted"/>
<name>A0A6J7V5C6_9ZZZZ</name>
<sequence length="127" mass="14365">MDLLQNRWRLKVGDQRRHATSQRCEVGLSSAYLTQASILSGMGIFSREPEEDADLLTRPVPQVDDGDHDRFSHYVKKEKILKSALSGKSVRALCGKKWVPTRDPEKFPICPICKEIHAGLRPPPDDK</sequence>